<dbReference type="InterPro" id="IPR009071">
    <property type="entry name" value="HMG_box_dom"/>
</dbReference>
<evidence type="ECO:0000313" key="7">
    <source>
        <dbReference type="Proteomes" id="UP000078343"/>
    </source>
</evidence>
<name>A0A178Z5E8_9EURO</name>
<dbReference type="SUPFAM" id="SSF47095">
    <property type="entry name" value="HMG-box"/>
    <property type="match status" value="1"/>
</dbReference>
<dbReference type="InterPro" id="IPR001660">
    <property type="entry name" value="SAM"/>
</dbReference>
<feature type="region of interest" description="Disordered" evidence="4">
    <location>
        <begin position="73"/>
        <end position="124"/>
    </location>
</feature>
<dbReference type="GO" id="GO:0003677">
    <property type="term" value="F:DNA binding"/>
    <property type="evidence" value="ECO:0007669"/>
    <property type="project" value="UniProtKB-UniRule"/>
</dbReference>
<sequence length="559" mass="60540">MTDLAPHLERLGLEQYLDAFIGEGFDTWETLTDIQESDFDALNVKLGHRRKLQRAIADYRGVSYERLFGSPAQEGLSESSRGFDAVAGPPAGPERPSVPPPETKRKYRRHPKPDENAPERPPSAYVIFSNKVREEVKDQNLSFTQIAKLVGDRWQKLDPAGKEPFEAQASAAKEKYNVQLSAYRKTEEYKDYMAYLSEFKARHGPSSEAKRPKLEQESSGSIISTKSLEANPEGTAQASGHFRGGSMGSSASSPFIGGTIHPSGSAGTMQRPQLPSSRSGTPPLVQQSREYFRPGLLSSHSSVSDESSTVRSEVPEPLMRAAGLSLGVGSGTPPLPALPPSASSVESTGSPDPLARSRLSYFVQQQQQHQPQQQTPPPPPPAAIPPPPPFGSVPHGPTPLPYHSTLPSPTMQESSSRNRPVDFRAYQDTPRASHASIHLPSPGREQLSPTQLPPILSHERPPEFPQGPGARSLPFPPRTGGMGTTTLPHLGRAMDQPRPVATNPLQIRQPGHDDGRPGFNRSESDAATTLAGLATGVPRPDITRPGTHPPLPRPPRRSP</sequence>
<dbReference type="SMART" id="SM00398">
    <property type="entry name" value="HMG"/>
    <property type="match status" value="1"/>
</dbReference>
<feature type="compositionally biased region" description="Low complexity" evidence="4">
    <location>
        <begin position="298"/>
        <end position="312"/>
    </location>
</feature>
<protein>
    <recommendedName>
        <fullName evidence="5">HMG box domain-containing protein</fullName>
    </recommendedName>
</protein>
<feature type="compositionally biased region" description="Low complexity" evidence="4">
    <location>
        <begin position="526"/>
        <end position="536"/>
    </location>
</feature>
<dbReference type="Pfam" id="PF00536">
    <property type="entry name" value="SAM_1"/>
    <property type="match status" value="1"/>
</dbReference>
<dbReference type="InterPro" id="IPR051965">
    <property type="entry name" value="ChromReg_NeuronalGeneExpr"/>
</dbReference>
<proteinExistence type="predicted"/>
<feature type="compositionally biased region" description="Low complexity" evidence="4">
    <location>
        <begin position="362"/>
        <end position="373"/>
    </location>
</feature>
<dbReference type="Gene3D" id="1.10.150.50">
    <property type="entry name" value="Transcription Factor, Ets-1"/>
    <property type="match status" value="1"/>
</dbReference>
<feature type="domain" description="HMG box" evidence="5">
    <location>
        <begin position="118"/>
        <end position="184"/>
    </location>
</feature>
<dbReference type="Gene3D" id="1.10.30.10">
    <property type="entry name" value="High mobility group box domain"/>
    <property type="match status" value="1"/>
</dbReference>
<dbReference type="PROSITE" id="PS50118">
    <property type="entry name" value="HMG_BOX_2"/>
    <property type="match status" value="1"/>
</dbReference>
<evidence type="ECO:0000256" key="4">
    <source>
        <dbReference type="SAM" id="MobiDB-lite"/>
    </source>
</evidence>
<dbReference type="PANTHER" id="PTHR46040:SF3">
    <property type="entry name" value="HIGH MOBILITY GROUP PROTEIN 2"/>
    <property type="match status" value="1"/>
</dbReference>
<feature type="compositionally biased region" description="Polar residues" evidence="4">
    <location>
        <begin position="265"/>
        <end position="289"/>
    </location>
</feature>
<dbReference type="InterPro" id="IPR013761">
    <property type="entry name" value="SAM/pointed_sf"/>
</dbReference>
<evidence type="ECO:0000313" key="6">
    <source>
        <dbReference type="EMBL" id="OAP54979.1"/>
    </source>
</evidence>
<feature type="compositionally biased region" description="Polar residues" evidence="4">
    <location>
        <begin position="217"/>
        <end position="238"/>
    </location>
</feature>
<accession>A0A178Z5E8</accession>
<dbReference type="STRING" id="1367422.A0A178Z5E8"/>
<evidence type="ECO:0000259" key="5">
    <source>
        <dbReference type="PROSITE" id="PS50118"/>
    </source>
</evidence>
<evidence type="ECO:0000256" key="2">
    <source>
        <dbReference type="ARBA" id="ARBA00023242"/>
    </source>
</evidence>
<keyword evidence="2 3" id="KW-0539">Nucleus</keyword>
<feature type="compositionally biased region" description="Pro residues" evidence="4">
    <location>
        <begin position="90"/>
        <end position="101"/>
    </location>
</feature>
<organism evidence="6 7">
    <name type="scientific">Fonsecaea erecta</name>
    <dbReference type="NCBI Taxonomy" id="1367422"/>
    <lineage>
        <taxon>Eukaryota</taxon>
        <taxon>Fungi</taxon>
        <taxon>Dikarya</taxon>
        <taxon>Ascomycota</taxon>
        <taxon>Pezizomycotina</taxon>
        <taxon>Eurotiomycetes</taxon>
        <taxon>Chaetothyriomycetidae</taxon>
        <taxon>Chaetothyriales</taxon>
        <taxon>Herpotrichiellaceae</taxon>
        <taxon>Fonsecaea</taxon>
    </lineage>
</organism>
<gene>
    <name evidence="6" type="ORF">AYL99_10679</name>
</gene>
<dbReference type="EMBL" id="LVYI01000012">
    <property type="protein sequence ID" value="OAP54979.1"/>
    <property type="molecule type" value="Genomic_DNA"/>
</dbReference>
<feature type="region of interest" description="Disordered" evidence="4">
    <location>
        <begin position="201"/>
        <end position="559"/>
    </location>
</feature>
<evidence type="ECO:0000256" key="3">
    <source>
        <dbReference type="PROSITE-ProRule" id="PRU00267"/>
    </source>
</evidence>
<dbReference type="GO" id="GO:0010468">
    <property type="term" value="P:regulation of gene expression"/>
    <property type="evidence" value="ECO:0007669"/>
    <property type="project" value="TreeGrafter"/>
</dbReference>
<dbReference type="GeneID" id="30014847"/>
<keyword evidence="7" id="KW-1185">Reference proteome</keyword>
<feature type="compositionally biased region" description="Pro residues" evidence="4">
    <location>
        <begin position="374"/>
        <end position="400"/>
    </location>
</feature>
<reference evidence="6 7" key="1">
    <citation type="submission" date="2016-04" db="EMBL/GenBank/DDBJ databases">
        <title>Draft genome of Fonsecaea erecta CBS 125763.</title>
        <authorList>
            <person name="Weiss V.A."/>
            <person name="Vicente V.A."/>
            <person name="Raittz R.T."/>
            <person name="Moreno L.F."/>
            <person name="De Souza E.M."/>
            <person name="Pedrosa F.O."/>
            <person name="Steffens M.B."/>
            <person name="Faoro H."/>
            <person name="Tadra-Sfeir M.Z."/>
            <person name="Najafzadeh M.J."/>
            <person name="Felipe M.S."/>
            <person name="Teixeira M."/>
            <person name="Sun J."/>
            <person name="Xi L."/>
            <person name="Gomes R."/>
            <person name="De Azevedo C.M."/>
            <person name="Salgado C.G."/>
            <person name="Da Silva M.B."/>
            <person name="Nascimento M.F."/>
            <person name="Queiroz-Telles F."/>
            <person name="Attili D.S."/>
            <person name="Gorbushina A."/>
        </authorList>
    </citation>
    <scope>NUCLEOTIDE SEQUENCE [LARGE SCALE GENOMIC DNA]</scope>
    <source>
        <strain evidence="6 7">CBS 125763</strain>
    </source>
</reference>
<dbReference type="Pfam" id="PF00505">
    <property type="entry name" value="HMG_box"/>
    <property type="match status" value="1"/>
</dbReference>
<feature type="compositionally biased region" description="Polar residues" evidence="4">
    <location>
        <begin position="405"/>
        <end position="418"/>
    </location>
</feature>
<dbReference type="OrthoDB" id="1919336at2759"/>
<dbReference type="PANTHER" id="PTHR46040">
    <property type="entry name" value="HIGH MOBILITY GROUP PROTEIN 2"/>
    <property type="match status" value="1"/>
</dbReference>
<dbReference type="AlphaFoldDB" id="A0A178Z5E8"/>
<dbReference type="CDD" id="cd09487">
    <property type="entry name" value="SAM_superfamily"/>
    <property type="match status" value="1"/>
</dbReference>
<dbReference type="RefSeq" id="XP_018688346.1">
    <property type="nucleotide sequence ID" value="XM_018842185.1"/>
</dbReference>
<dbReference type="Proteomes" id="UP000078343">
    <property type="component" value="Unassembled WGS sequence"/>
</dbReference>
<keyword evidence="1 3" id="KW-0238">DNA-binding</keyword>
<dbReference type="GO" id="GO:0005634">
    <property type="term" value="C:nucleus"/>
    <property type="evidence" value="ECO:0007669"/>
    <property type="project" value="UniProtKB-UniRule"/>
</dbReference>
<comment type="caution">
    <text evidence="6">The sequence shown here is derived from an EMBL/GenBank/DDBJ whole genome shotgun (WGS) entry which is preliminary data.</text>
</comment>
<evidence type="ECO:0000256" key="1">
    <source>
        <dbReference type="ARBA" id="ARBA00023125"/>
    </source>
</evidence>
<dbReference type="InterPro" id="IPR036910">
    <property type="entry name" value="HMG_box_dom_sf"/>
</dbReference>
<dbReference type="SUPFAM" id="SSF47769">
    <property type="entry name" value="SAM/Pointed domain"/>
    <property type="match status" value="1"/>
</dbReference>
<feature type="DNA-binding region" description="HMG box" evidence="3">
    <location>
        <begin position="118"/>
        <end position="184"/>
    </location>
</feature>
<dbReference type="SMART" id="SM00454">
    <property type="entry name" value="SAM"/>
    <property type="match status" value="1"/>
</dbReference>